<feature type="domain" description="Hydantoinase/oxoprolinase N-terminal" evidence="3">
    <location>
        <begin position="11"/>
        <end position="180"/>
    </location>
</feature>
<dbReference type="Gene3D" id="3.30.420.40">
    <property type="match status" value="1"/>
</dbReference>
<dbReference type="SUPFAM" id="SSF160991">
    <property type="entry name" value="CV3147-like"/>
    <property type="match status" value="1"/>
</dbReference>
<evidence type="ECO:0000313" key="7">
    <source>
        <dbReference type="Proteomes" id="UP000887568"/>
    </source>
</evidence>
<name>A0A914BB89_PATMI</name>
<dbReference type="SUPFAM" id="SSF53067">
    <property type="entry name" value="Actin-like ATPase domain"/>
    <property type="match status" value="2"/>
</dbReference>
<dbReference type="Gene3D" id="3.40.1610.10">
    <property type="entry name" value="CV3147-like domain"/>
    <property type="match status" value="1"/>
</dbReference>
<dbReference type="Pfam" id="PF05378">
    <property type="entry name" value="Hydant_A_N"/>
    <property type="match status" value="1"/>
</dbReference>
<dbReference type="FunFam" id="2.40.390.10:FF:000003">
    <property type="entry name" value="Uncharacterized protein"/>
    <property type="match status" value="1"/>
</dbReference>
<feature type="domain" description="S-Me-THD-like C-terminal" evidence="5">
    <location>
        <begin position="812"/>
        <end position="1004"/>
    </location>
</feature>
<dbReference type="OMA" id="RVNYSMP"/>
<dbReference type="InterPro" id="IPR008040">
    <property type="entry name" value="Hydant_A_N"/>
</dbReference>
<dbReference type="Pfam" id="PF01968">
    <property type="entry name" value="Hydantoinase_A"/>
    <property type="match status" value="1"/>
</dbReference>
<evidence type="ECO:0000259" key="4">
    <source>
        <dbReference type="Pfam" id="PF06032"/>
    </source>
</evidence>
<feature type="domain" description="Hydantoinase A/oxoprolinase" evidence="2">
    <location>
        <begin position="202"/>
        <end position="376"/>
    </location>
</feature>
<dbReference type="OrthoDB" id="5404895at2759"/>
<dbReference type="Pfam" id="PF20906">
    <property type="entry name" value="S-Me-THD_C"/>
    <property type="match status" value="1"/>
</dbReference>
<dbReference type="EnsemblMetazoa" id="XM_038217550.1">
    <property type="protein sequence ID" value="XP_038073478.1"/>
    <property type="gene ID" value="LOC119741694"/>
</dbReference>
<accession>A0A914BB89</accession>
<feature type="compositionally biased region" description="Basic and acidic residues" evidence="1">
    <location>
        <begin position="549"/>
        <end position="569"/>
    </location>
</feature>
<dbReference type="RefSeq" id="XP_038073478.1">
    <property type="nucleotide sequence ID" value="XM_038217550.1"/>
</dbReference>
<evidence type="ECO:0000259" key="3">
    <source>
        <dbReference type="Pfam" id="PF05378"/>
    </source>
</evidence>
<dbReference type="InterPro" id="IPR043129">
    <property type="entry name" value="ATPase_NBD"/>
</dbReference>
<evidence type="ECO:0000256" key="1">
    <source>
        <dbReference type="SAM" id="MobiDB-lite"/>
    </source>
</evidence>
<proteinExistence type="predicted"/>
<feature type="domain" description="S-Me-THD N-terminal" evidence="4">
    <location>
        <begin position="739"/>
        <end position="806"/>
    </location>
</feature>
<feature type="domain" description="S-Me-THD N-terminal" evidence="4">
    <location>
        <begin position="606"/>
        <end position="708"/>
    </location>
</feature>
<evidence type="ECO:0000259" key="2">
    <source>
        <dbReference type="Pfam" id="PF01968"/>
    </source>
</evidence>
<dbReference type="GeneID" id="119741694"/>
<sequence length="1021" mass="107845">MSTAQGELFVIGVDVGGTNTDAVCLQGSHVVASSKVPTTENVTDGLKQALSNVITESRQSLGRDVPVSRINIGTTHFVNAVIQRKGLTPVSVMRLCGTSSRLMEPFIDFPLDLKQIVCASIHMVSGGYQYNGEEITPLDEDEIIGCIQTIRANGINNVVVCGIFSPVNPAQELKVAELFSAHHPSASVTLSHQVGQLSLLERENASVLNECLKPLCARTVATFAHTLAELGLNCPFFLTQNDGTVISSDQALKFPVHTFSSGPTNSMRGAAKLSGVGDGIVVDIGGTSSDVGFLQGGFPKEASTKVKVGGVNTNFQMPDVVCKGLGGGSLVRFSEADGQITSLTVGPDSVGYLLSKEAKIFGGQTLTASDIAVAAGMASFGDPAKVGGLPSDLVQKAVDEIHDMLEDLIDQVKLSAADVPVVIVGGGSILVDEKRGLKGTSKVIKPPHYQVANAIGAALSQVSGVWDTVVSLDRMTREEAVQEIKQQAKQIAVERGAQPDSVQITEVTIVPLAYITNNATRIKVKAVGDLTVKDPTVRAQASAGIASHEMVEDHKPISDSHTDKPEARTSQETTNLPAPPPSEPTLALPDHQVDPATGEWILSEFDVECIAIGAGILGCGGGGSPHLGLLIARKVLQEGKKIRVIAPERLGLTPELTGLVVPIAFMGAPGVFIEKLQAGFESTRAIECIQQVAQAAFGDRIPDNIDGVQVKRDNGVVYVDDFPKVGSGSTPPSPPAGCKVVALMSAEIGGTNAMEPLATAAMLDLPVVDCDGMGRAFPELQMIIHSIYGHPLCPSGLVDDKGRRAVTFSAESNKHLENHFRAVAADMGCQGALAIAPLSPEIVKKHTIHYSVSRACQLGRAVLQAKRDKSSPIEVILKHENGKLLITGKICDLSRVITGGFARGKLIVEGTGPEYNGQELEIEFQNENLVARRISKDHSEVVATTPDLISIVDADLGHPISTEELRYGLRVAVLVLASPPLLRSQRALSVVGPRAFGYDLEFTPRADMAEYVLNAPIPPLP</sequence>
<dbReference type="InterPro" id="IPR024071">
    <property type="entry name" value="S-Me-THD_C_sf"/>
</dbReference>
<evidence type="ECO:0000313" key="6">
    <source>
        <dbReference type="EnsemblMetazoa" id="XP_038073478.1"/>
    </source>
</evidence>
<dbReference type="InterPro" id="IPR010318">
    <property type="entry name" value="S-Me-THD_N"/>
</dbReference>
<reference evidence="6" key="1">
    <citation type="submission" date="2022-11" db="UniProtKB">
        <authorList>
            <consortium name="EnsemblMetazoa"/>
        </authorList>
    </citation>
    <scope>IDENTIFICATION</scope>
</reference>
<dbReference type="GO" id="GO:0016787">
    <property type="term" value="F:hydrolase activity"/>
    <property type="evidence" value="ECO:0007669"/>
    <property type="project" value="InterPro"/>
</dbReference>
<dbReference type="InterPro" id="IPR045079">
    <property type="entry name" value="Oxoprolinase-like"/>
</dbReference>
<dbReference type="PANTHER" id="PTHR11365:SF10">
    <property type="entry name" value="HYDANTOINASE_OXOPROLINASE"/>
    <property type="match status" value="1"/>
</dbReference>
<dbReference type="Proteomes" id="UP000887568">
    <property type="component" value="Unplaced"/>
</dbReference>
<evidence type="ECO:0008006" key="8">
    <source>
        <dbReference type="Google" id="ProtNLM"/>
    </source>
</evidence>
<organism evidence="6 7">
    <name type="scientific">Patiria miniata</name>
    <name type="common">Bat star</name>
    <name type="synonym">Asterina miniata</name>
    <dbReference type="NCBI Taxonomy" id="46514"/>
    <lineage>
        <taxon>Eukaryota</taxon>
        <taxon>Metazoa</taxon>
        <taxon>Echinodermata</taxon>
        <taxon>Eleutherozoa</taxon>
        <taxon>Asterozoa</taxon>
        <taxon>Asteroidea</taxon>
        <taxon>Valvatacea</taxon>
        <taxon>Valvatida</taxon>
        <taxon>Asterinidae</taxon>
        <taxon>Patiria</taxon>
    </lineage>
</organism>
<dbReference type="Pfam" id="PF06032">
    <property type="entry name" value="S-Me-THD_N"/>
    <property type="match status" value="2"/>
</dbReference>
<dbReference type="RefSeq" id="XP_038073477.1">
    <property type="nucleotide sequence ID" value="XM_038217549.1"/>
</dbReference>
<dbReference type="InterPro" id="IPR027479">
    <property type="entry name" value="S-Me-THD_N_sf"/>
</dbReference>
<keyword evidence="7" id="KW-1185">Reference proteome</keyword>
<dbReference type="Gene3D" id="2.40.390.10">
    <property type="entry name" value="CV3147-like"/>
    <property type="match status" value="1"/>
</dbReference>
<dbReference type="PANTHER" id="PTHR11365">
    <property type="entry name" value="5-OXOPROLINASE RELATED"/>
    <property type="match status" value="1"/>
</dbReference>
<dbReference type="InterPro" id="IPR048350">
    <property type="entry name" value="S-Me-THD-like_C"/>
</dbReference>
<feature type="region of interest" description="Disordered" evidence="1">
    <location>
        <begin position="541"/>
        <end position="588"/>
    </location>
</feature>
<protein>
    <recommendedName>
        <fullName evidence="8">Hydantoinase</fullName>
    </recommendedName>
</protein>
<dbReference type="EnsemblMetazoa" id="XM_038217549.1">
    <property type="protein sequence ID" value="XP_038073477.1"/>
    <property type="gene ID" value="LOC119741694"/>
</dbReference>
<dbReference type="InterPro" id="IPR002821">
    <property type="entry name" value="Hydantoinase_A"/>
</dbReference>
<dbReference type="AlphaFoldDB" id="A0A914BB89"/>
<evidence type="ECO:0000259" key="5">
    <source>
        <dbReference type="Pfam" id="PF20906"/>
    </source>
</evidence>